<proteinExistence type="predicted"/>
<gene>
    <name evidence="1" type="ORF">K435DRAFT_841272</name>
</gene>
<accession>A0A4S8LNI3</accession>
<reference evidence="1 2" key="1">
    <citation type="journal article" date="2019" name="Nat. Ecol. Evol.">
        <title>Megaphylogeny resolves global patterns of mushroom evolution.</title>
        <authorList>
            <person name="Varga T."/>
            <person name="Krizsan K."/>
            <person name="Foldi C."/>
            <person name="Dima B."/>
            <person name="Sanchez-Garcia M."/>
            <person name="Sanchez-Ramirez S."/>
            <person name="Szollosi G.J."/>
            <person name="Szarkandi J.G."/>
            <person name="Papp V."/>
            <person name="Albert L."/>
            <person name="Andreopoulos W."/>
            <person name="Angelini C."/>
            <person name="Antonin V."/>
            <person name="Barry K.W."/>
            <person name="Bougher N.L."/>
            <person name="Buchanan P."/>
            <person name="Buyck B."/>
            <person name="Bense V."/>
            <person name="Catcheside P."/>
            <person name="Chovatia M."/>
            <person name="Cooper J."/>
            <person name="Damon W."/>
            <person name="Desjardin D."/>
            <person name="Finy P."/>
            <person name="Geml J."/>
            <person name="Haridas S."/>
            <person name="Hughes K."/>
            <person name="Justo A."/>
            <person name="Karasinski D."/>
            <person name="Kautmanova I."/>
            <person name="Kiss B."/>
            <person name="Kocsube S."/>
            <person name="Kotiranta H."/>
            <person name="LaButti K.M."/>
            <person name="Lechner B.E."/>
            <person name="Liimatainen K."/>
            <person name="Lipzen A."/>
            <person name="Lukacs Z."/>
            <person name="Mihaltcheva S."/>
            <person name="Morgado L.N."/>
            <person name="Niskanen T."/>
            <person name="Noordeloos M.E."/>
            <person name="Ohm R.A."/>
            <person name="Ortiz-Santana B."/>
            <person name="Ovrebo C."/>
            <person name="Racz N."/>
            <person name="Riley R."/>
            <person name="Savchenko A."/>
            <person name="Shiryaev A."/>
            <person name="Soop K."/>
            <person name="Spirin V."/>
            <person name="Szebenyi C."/>
            <person name="Tomsovsky M."/>
            <person name="Tulloss R.E."/>
            <person name="Uehling J."/>
            <person name="Grigoriev I.V."/>
            <person name="Vagvolgyi C."/>
            <person name="Papp T."/>
            <person name="Martin F.M."/>
            <person name="Miettinen O."/>
            <person name="Hibbett D.S."/>
            <person name="Nagy L.G."/>
        </authorList>
    </citation>
    <scope>NUCLEOTIDE SEQUENCE [LARGE SCALE GENOMIC DNA]</scope>
    <source>
        <strain evidence="1 2">CBS 962.96</strain>
    </source>
</reference>
<keyword evidence="2" id="KW-1185">Reference proteome</keyword>
<sequence length="345" mass="38709">MRMMVVCEELQVEDHFVDIDNIHILLKALDQGSLDNLARATTYVGTAEKGSFDDKLPATVVRESSVKLGQDQGYYLFHGEEQLEVAVTIVPRAKGAFKNAPDGNVVHKCYKDPFECPVGVTIEQNGTDIFKKVELDGKEWSCLVWENSFQPGKERGFEYSVSGPPATDFALASIKAIYDAVQKKFEEYAQGQKTGFKKNTNGPDDKMFLYAKRSVLIPNTALLDEGRMSEYKDPFGVLARLGEDKDLKFNRIPEVLVMDHDKKDEVPMSFHDLHLLGNTAVLQIIITPRAYKHNKSLSWDFRLVSIKVLGKKHESLALSPSKAVQKRKPVFLSDAQSAAKRPKLT</sequence>
<dbReference type="AlphaFoldDB" id="A0A4S8LNI3"/>
<name>A0A4S8LNI3_DENBC</name>
<evidence type="ECO:0000313" key="1">
    <source>
        <dbReference type="EMBL" id="THU90844.1"/>
    </source>
</evidence>
<dbReference type="OrthoDB" id="3045894at2759"/>
<evidence type="ECO:0000313" key="2">
    <source>
        <dbReference type="Proteomes" id="UP000297245"/>
    </source>
</evidence>
<dbReference type="EMBL" id="ML179323">
    <property type="protein sequence ID" value="THU90844.1"/>
    <property type="molecule type" value="Genomic_DNA"/>
</dbReference>
<protein>
    <submittedName>
        <fullName evidence="1">Uncharacterized protein</fullName>
    </submittedName>
</protein>
<organism evidence="1 2">
    <name type="scientific">Dendrothele bispora (strain CBS 962.96)</name>
    <dbReference type="NCBI Taxonomy" id="1314807"/>
    <lineage>
        <taxon>Eukaryota</taxon>
        <taxon>Fungi</taxon>
        <taxon>Dikarya</taxon>
        <taxon>Basidiomycota</taxon>
        <taxon>Agaricomycotina</taxon>
        <taxon>Agaricomycetes</taxon>
        <taxon>Agaricomycetidae</taxon>
        <taxon>Agaricales</taxon>
        <taxon>Agaricales incertae sedis</taxon>
        <taxon>Dendrothele</taxon>
    </lineage>
</organism>
<dbReference type="Proteomes" id="UP000297245">
    <property type="component" value="Unassembled WGS sequence"/>
</dbReference>